<keyword evidence="6" id="KW-1185">Reference proteome</keyword>
<evidence type="ECO:0000313" key="6">
    <source>
        <dbReference type="Proteomes" id="UP000326565"/>
    </source>
</evidence>
<evidence type="ECO:0000256" key="4">
    <source>
        <dbReference type="SAM" id="SignalP"/>
    </source>
</evidence>
<protein>
    <submittedName>
        <fullName evidence="5">Uncharacterized protein</fullName>
    </submittedName>
</protein>
<feature type="signal peptide" evidence="4">
    <location>
        <begin position="1"/>
        <end position="25"/>
    </location>
</feature>
<dbReference type="SMART" id="SM00248">
    <property type="entry name" value="ANK"/>
    <property type="match status" value="1"/>
</dbReference>
<dbReference type="PANTHER" id="PTHR24171">
    <property type="entry name" value="ANKYRIN REPEAT DOMAIN-CONTAINING PROTEIN 39-RELATED"/>
    <property type="match status" value="1"/>
</dbReference>
<reference evidence="5 6" key="1">
    <citation type="submission" date="2019-04" db="EMBL/GenBank/DDBJ databases">
        <title>Friends and foes A comparative genomics study of 23 Aspergillus species from section Flavi.</title>
        <authorList>
            <consortium name="DOE Joint Genome Institute"/>
            <person name="Kjaerbolling I."/>
            <person name="Vesth T."/>
            <person name="Frisvad J.C."/>
            <person name="Nybo J.L."/>
            <person name="Theobald S."/>
            <person name="Kildgaard S."/>
            <person name="Isbrandt T."/>
            <person name="Kuo A."/>
            <person name="Sato A."/>
            <person name="Lyhne E.K."/>
            <person name="Kogle M.E."/>
            <person name="Wiebenga A."/>
            <person name="Kun R.S."/>
            <person name="Lubbers R.J."/>
            <person name="Makela M.R."/>
            <person name="Barry K."/>
            <person name="Chovatia M."/>
            <person name="Clum A."/>
            <person name="Daum C."/>
            <person name="Haridas S."/>
            <person name="He G."/>
            <person name="LaButti K."/>
            <person name="Lipzen A."/>
            <person name="Mondo S."/>
            <person name="Riley R."/>
            <person name="Salamov A."/>
            <person name="Simmons B.A."/>
            <person name="Magnuson J.K."/>
            <person name="Henrissat B."/>
            <person name="Mortensen U.H."/>
            <person name="Larsen T.O."/>
            <person name="Devries R.P."/>
            <person name="Grigoriev I.V."/>
            <person name="Machida M."/>
            <person name="Baker S.E."/>
            <person name="Andersen M.R."/>
        </authorList>
    </citation>
    <scope>NUCLEOTIDE SEQUENCE [LARGE SCALE GENOMIC DNA]</scope>
    <source>
        <strain evidence="5 6">CBS 151.66</strain>
    </source>
</reference>
<keyword evidence="4" id="KW-0732">Signal</keyword>
<dbReference type="AlphaFoldDB" id="A0A5N5WGN1"/>
<evidence type="ECO:0000256" key="2">
    <source>
        <dbReference type="ARBA" id="ARBA00023043"/>
    </source>
</evidence>
<keyword evidence="2 3" id="KW-0040">ANK repeat</keyword>
<keyword evidence="1" id="KW-0677">Repeat</keyword>
<dbReference type="PROSITE" id="PS50297">
    <property type="entry name" value="ANK_REP_REGION"/>
    <property type="match status" value="1"/>
</dbReference>
<organism evidence="5 6">
    <name type="scientific">Aspergillus leporis</name>
    <dbReference type="NCBI Taxonomy" id="41062"/>
    <lineage>
        <taxon>Eukaryota</taxon>
        <taxon>Fungi</taxon>
        <taxon>Dikarya</taxon>
        <taxon>Ascomycota</taxon>
        <taxon>Pezizomycotina</taxon>
        <taxon>Eurotiomycetes</taxon>
        <taxon>Eurotiomycetidae</taxon>
        <taxon>Eurotiales</taxon>
        <taxon>Aspergillaceae</taxon>
        <taxon>Aspergillus</taxon>
        <taxon>Aspergillus subgen. Circumdati</taxon>
    </lineage>
</organism>
<dbReference type="OrthoDB" id="366390at2759"/>
<dbReference type="GO" id="GO:0085020">
    <property type="term" value="P:protein K6-linked ubiquitination"/>
    <property type="evidence" value="ECO:0007669"/>
    <property type="project" value="TreeGrafter"/>
</dbReference>
<dbReference type="Pfam" id="PF12796">
    <property type="entry name" value="Ank_2"/>
    <property type="match status" value="1"/>
</dbReference>
<dbReference type="SUPFAM" id="SSF48403">
    <property type="entry name" value="Ankyrin repeat"/>
    <property type="match status" value="1"/>
</dbReference>
<dbReference type="GO" id="GO:0004842">
    <property type="term" value="F:ubiquitin-protein transferase activity"/>
    <property type="evidence" value="ECO:0007669"/>
    <property type="project" value="TreeGrafter"/>
</dbReference>
<evidence type="ECO:0000256" key="3">
    <source>
        <dbReference type="PROSITE-ProRule" id="PRU00023"/>
    </source>
</evidence>
<dbReference type="Gene3D" id="1.25.40.20">
    <property type="entry name" value="Ankyrin repeat-containing domain"/>
    <property type="match status" value="1"/>
</dbReference>
<dbReference type="PROSITE" id="PS50088">
    <property type="entry name" value="ANK_REPEAT"/>
    <property type="match status" value="1"/>
</dbReference>
<gene>
    <name evidence="5" type="ORF">BDV29DRAFT_163261</name>
</gene>
<dbReference type="EMBL" id="ML732472">
    <property type="protein sequence ID" value="KAB8067543.1"/>
    <property type="molecule type" value="Genomic_DNA"/>
</dbReference>
<dbReference type="Proteomes" id="UP000326565">
    <property type="component" value="Unassembled WGS sequence"/>
</dbReference>
<sequence>MANAQGVFLWVKLVGDSLLAHDVEGLPEEDMLDFLRSCIEKWLPQCDSDTVDCMGREGVQWCTLRLLEAQGDQNEVHMAKVSCHSRQDHGWEKVVQLLLSMNTHHDSTDEYNQTPLFWAAKAGHEGVVRLLVEAGAVIDSRDFCGQTHAIDDFRQTPMRKRNEAVVKLLR</sequence>
<feature type="repeat" description="ANK" evidence="3">
    <location>
        <begin position="111"/>
        <end position="143"/>
    </location>
</feature>
<accession>A0A5N5WGN1</accession>
<proteinExistence type="predicted"/>
<evidence type="ECO:0000256" key="1">
    <source>
        <dbReference type="ARBA" id="ARBA00022737"/>
    </source>
</evidence>
<name>A0A5N5WGN1_9EURO</name>
<dbReference type="InterPro" id="IPR002110">
    <property type="entry name" value="Ankyrin_rpt"/>
</dbReference>
<evidence type="ECO:0000313" key="5">
    <source>
        <dbReference type="EMBL" id="KAB8067543.1"/>
    </source>
</evidence>
<feature type="chain" id="PRO_5024895301" evidence="4">
    <location>
        <begin position="26"/>
        <end position="170"/>
    </location>
</feature>
<dbReference type="PANTHER" id="PTHR24171:SF8">
    <property type="entry name" value="BRCA1-ASSOCIATED RING DOMAIN PROTEIN 1"/>
    <property type="match status" value="1"/>
</dbReference>
<dbReference type="InterPro" id="IPR036770">
    <property type="entry name" value="Ankyrin_rpt-contain_sf"/>
</dbReference>